<dbReference type="AlphaFoldDB" id="A0AAD4HN51"/>
<feature type="transmembrane region" description="Helical" evidence="1">
    <location>
        <begin position="71"/>
        <end position="92"/>
    </location>
</feature>
<dbReference type="RefSeq" id="XP_041228318.1">
    <property type="nucleotide sequence ID" value="XM_041361273.1"/>
</dbReference>
<dbReference type="InterPro" id="IPR045339">
    <property type="entry name" value="DUF6534"/>
</dbReference>
<keyword evidence="1" id="KW-0472">Membrane</keyword>
<protein>
    <recommendedName>
        <fullName evidence="2">DUF6534 domain-containing protein</fullName>
    </recommendedName>
</protein>
<keyword evidence="4" id="KW-1185">Reference proteome</keyword>
<comment type="caution">
    <text evidence="3">The sequence shown here is derived from an EMBL/GenBank/DDBJ whole genome shotgun (WGS) entry which is preliminary data.</text>
</comment>
<name>A0AAD4HN51_9AGAM</name>
<feature type="transmembrane region" description="Helical" evidence="1">
    <location>
        <begin position="34"/>
        <end position="59"/>
    </location>
</feature>
<evidence type="ECO:0000313" key="3">
    <source>
        <dbReference type="EMBL" id="KAG1902743.1"/>
    </source>
</evidence>
<dbReference type="EMBL" id="JABBWK010000016">
    <property type="protein sequence ID" value="KAG1902743.1"/>
    <property type="molecule type" value="Genomic_DNA"/>
</dbReference>
<feature type="domain" description="DUF6534" evidence="2">
    <location>
        <begin position="43"/>
        <end position="127"/>
    </location>
</feature>
<dbReference type="PANTHER" id="PTHR40465">
    <property type="entry name" value="CHROMOSOME 1, WHOLE GENOME SHOTGUN SEQUENCE"/>
    <property type="match status" value="1"/>
</dbReference>
<feature type="transmembrane region" description="Helical" evidence="1">
    <location>
        <begin position="104"/>
        <end position="125"/>
    </location>
</feature>
<accession>A0AAD4HN51</accession>
<sequence length="198" mass="21928">MKILLGVDIGEGFSVLTVIRYQCHQFSDLIRVEWAAYAALSTATVVDILIASSMWYLLATSRTGFSRTDSFINKLIAYTVNTGCITSIGSVATIVTCAAMPNNFIFLGVVFLVAKLYVGSFLALLNAQYYLQGNANNNDSVNTHRTRQFLYRPEPHIRVPQDICKYDDETDVIRPVQIDMPQPTPIAITVEISSFSSA</sequence>
<dbReference type="Pfam" id="PF20152">
    <property type="entry name" value="DUF6534"/>
    <property type="match status" value="1"/>
</dbReference>
<dbReference type="PANTHER" id="PTHR40465:SF1">
    <property type="entry name" value="DUF6534 DOMAIN-CONTAINING PROTEIN"/>
    <property type="match status" value="1"/>
</dbReference>
<evidence type="ECO:0000313" key="4">
    <source>
        <dbReference type="Proteomes" id="UP001195769"/>
    </source>
</evidence>
<evidence type="ECO:0000259" key="2">
    <source>
        <dbReference type="Pfam" id="PF20152"/>
    </source>
</evidence>
<keyword evidence="1" id="KW-1133">Transmembrane helix</keyword>
<reference evidence="3" key="1">
    <citation type="journal article" date="2020" name="New Phytol.">
        <title>Comparative genomics reveals dynamic genome evolution in host specialist ectomycorrhizal fungi.</title>
        <authorList>
            <person name="Lofgren L.A."/>
            <person name="Nguyen N.H."/>
            <person name="Vilgalys R."/>
            <person name="Ruytinx J."/>
            <person name="Liao H.L."/>
            <person name="Branco S."/>
            <person name="Kuo A."/>
            <person name="LaButti K."/>
            <person name="Lipzen A."/>
            <person name="Andreopoulos W."/>
            <person name="Pangilinan J."/>
            <person name="Riley R."/>
            <person name="Hundley H."/>
            <person name="Na H."/>
            <person name="Barry K."/>
            <person name="Grigoriev I.V."/>
            <person name="Stajich J.E."/>
            <person name="Kennedy P.G."/>
        </authorList>
    </citation>
    <scope>NUCLEOTIDE SEQUENCE</scope>
    <source>
        <strain evidence="3">FC203</strain>
    </source>
</reference>
<evidence type="ECO:0000256" key="1">
    <source>
        <dbReference type="SAM" id="Phobius"/>
    </source>
</evidence>
<keyword evidence="1" id="KW-0812">Transmembrane</keyword>
<proteinExistence type="predicted"/>
<organism evidence="3 4">
    <name type="scientific">Suillus fuscotomentosus</name>
    <dbReference type="NCBI Taxonomy" id="1912939"/>
    <lineage>
        <taxon>Eukaryota</taxon>
        <taxon>Fungi</taxon>
        <taxon>Dikarya</taxon>
        <taxon>Basidiomycota</taxon>
        <taxon>Agaricomycotina</taxon>
        <taxon>Agaricomycetes</taxon>
        <taxon>Agaricomycetidae</taxon>
        <taxon>Boletales</taxon>
        <taxon>Suillineae</taxon>
        <taxon>Suillaceae</taxon>
        <taxon>Suillus</taxon>
    </lineage>
</organism>
<gene>
    <name evidence="3" type="ORF">F5891DRAFT_1023236</name>
</gene>
<dbReference type="GeneID" id="64655571"/>
<dbReference type="Proteomes" id="UP001195769">
    <property type="component" value="Unassembled WGS sequence"/>
</dbReference>